<reference evidence="1 2" key="1">
    <citation type="submission" date="2017-09" db="EMBL/GenBank/DDBJ databases">
        <title>Large-scale bioinformatics analysis of Bacillus genomes uncovers conserved roles of natural products in bacterial physiology.</title>
        <authorList>
            <consortium name="Agbiome Team Llc"/>
            <person name="Bleich R.M."/>
            <person name="Grubbs K.J."/>
            <person name="Santa Maria K.C."/>
            <person name="Allen S.E."/>
            <person name="Farag S."/>
            <person name="Shank E.A."/>
            <person name="Bowers A."/>
        </authorList>
    </citation>
    <scope>NUCLEOTIDE SEQUENCE [LARGE SCALE GENOMIC DNA]</scope>
    <source>
        <strain evidence="1 2">AFS002368</strain>
    </source>
</reference>
<gene>
    <name evidence="1" type="ORF">CN491_13890</name>
</gene>
<organism evidence="1 2">
    <name type="scientific">Bacillus cereus</name>
    <dbReference type="NCBI Taxonomy" id="1396"/>
    <lineage>
        <taxon>Bacteria</taxon>
        <taxon>Bacillati</taxon>
        <taxon>Bacillota</taxon>
        <taxon>Bacilli</taxon>
        <taxon>Bacillales</taxon>
        <taxon>Bacillaceae</taxon>
        <taxon>Bacillus</taxon>
        <taxon>Bacillus cereus group</taxon>
    </lineage>
</organism>
<accession>A0A2A8LQM7</accession>
<protein>
    <recommendedName>
        <fullName evidence="3">Group-specific protein</fullName>
    </recommendedName>
</protein>
<sequence>MLSLDVFKKILMIFCAIAVPSSLLAIWFGAEATFKEKIILSFVFGVVMPLFTFIFYKIVSFFLKKSHSSKRY</sequence>
<dbReference type="Proteomes" id="UP000220900">
    <property type="component" value="Unassembled WGS sequence"/>
</dbReference>
<dbReference type="RefSeq" id="WP_098268166.1">
    <property type="nucleotide sequence ID" value="NZ_JAVIVZ010000001.1"/>
</dbReference>
<comment type="caution">
    <text evidence="1">The sequence shown here is derived from an EMBL/GenBank/DDBJ whole genome shotgun (WGS) entry which is preliminary data.</text>
</comment>
<evidence type="ECO:0000313" key="2">
    <source>
        <dbReference type="Proteomes" id="UP000220900"/>
    </source>
</evidence>
<evidence type="ECO:0008006" key="3">
    <source>
        <dbReference type="Google" id="ProtNLM"/>
    </source>
</evidence>
<proteinExistence type="predicted"/>
<evidence type="ECO:0000313" key="1">
    <source>
        <dbReference type="EMBL" id="PES95948.1"/>
    </source>
</evidence>
<dbReference type="EMBL" id="NTZF01000009">
    <property type="protein sequence ID" value="PES95948.1"/>
    <property type="molecule type" value="Genomic_DNA"/>
</dbReference>
<dbReference type="AlphaFoldDB" id="A0A2A8LQM7"/>
<name>A0A2A8LQM7_BACCE</name>